<dbReference type="PANTHER" id="PTHR45661">
    <property type="entry name" value="SURFACE ANTIGEN"/>
    <property type="match status" value="1"/>
</dbReference>
<proteinExistence type="predicted"/>
<sequence>MEVSFRQLNGEAMVLEVMPEMTGRELKERIKDRQLWDDELTRKTTRVDILVGPSRLLTNDETAADAGLSPESDVTVILRRNIVTCSHKRELVQFGDEIDFTSLFAVQIPSGATEVVGHAFEDCRTLASVIIPDSVTKICQFAFDGCTSLETVPIPDSVSAIDFRAFAGCTSLTSVTIPDSVTHIEGEAFFGCHALTVLLSNSRTWTGCETFSFCKRVRVLAKESKDTGCKRIQAVLAKECECQECEYCWFLNGWVCPKRR</sequence>
<comment type="caution">
    <text evidence="2">The sequence shown here is derived from an EMBL/GenBank/DDBJ whole genome shotgun (WGS) entry which is preliminary data.</text>
</comment>
<reference evidence="2 3" key="1">
    <citation type="submission" date="2024-02" db="EMBL/GenBank/DDBJ databases">
        <authorList>
            <person name="Chen Y."/>
            <person name="Shah S."/>
            <person name="Dougan E. K."/>
            <person name="Thang M."/>
            <person name="Chan C."/>
        </authorList>
    </citation>
    <scope>NUCLEOTIDE SEQUENCE [LARGE SCALE GENOMIC DNA]</scope>
</reference>
<dbReference type="PANTHER" id="PTHR45661:SF3">
    <property type="entry name" value="IG-LIKE DOMAIN-CONTAINING PROTEIN"/>
    <property type="match status" value="1"/>
</dbReference>
<dbReference type="InterPro" id="IPR026906">
    <property type="entry name" value="LRR_5"/>
</dbReference>
<dbReference type="InterPro" id="IPR053139">
    <property type="entry name" value="Surface_bspA-like"/>
</dbReference>
<dbReference type="SUPFAM" id="SSF54236">
    <property type="entry name" value="Ubiquitin-like"/>
    <property type="match status" value="1"/>
</dbReference>
<dbReference type="Proteomes" id="UP001642484">
    <property type="component" value="Unassembled WGS sequence"/>
</dbReference>
<keyword evidence="3" id="KW-1185">Reference proteome</keyword>
<dbReference type="PROSITE" id="PS50053">
    <property type="entry name" value="UBIQUITIN_2"/>
    <property type="match status" value="1"/>
</dbReference>
<dbReference type="InterPro" id="IPR000626">
    <property type="entry name" value="Ubiquitin-like_dom"/>
</dbReference>
<dbReference type="Gene3D" id="3.10.20.90">
    <property type="entry name" value="Phosphatidylinositol 3-kinase Catalytic Subunit, Chain A, domain 1"/>
    <property type="match status" value="1"/>
</dbReference>
<dbReference type="InterPro" id="IPR032675">
    <property type="entry name" value="LRR_dom_sf"/>
</dbReference>
<evidence type="ECO:0000259" key="1">
    <source>
        <dbReference type="PROSITE" id="PS50053"/>
    </source>
</evidence>
<dbReference type="InterPro" id="IPR029071">
    <property type="entry name" value="Ubiquitin-like_domsf"/>
</dbReference>
<dbReference type="CDD" id="cd17039">
    <property type="entry name" value="Ubl_ubiquitin_like"/>
    <property type="match status" value="1"/>
</dbReference>
<name>A0ABP0SBZ0_9DINO</name>
<evidence type="ECO:0000313" key="3">
    <source>
        <dbReference type="Proteomes" id="UP001642484"/>
    </source>
</evidence>
<organism evidence="2 3">
    <name type="scientific">Durusdinium trenchii</name>
    <dbReference type="NCBI Taxonomy" id="1381693"/>
    <lineage>
        <taxon>Eukaryota</taxon>
        <taxon>Sar</taxon>
        <taxon>Alveolata</taxon>
        <taxon>Dinophyceae</taxon>
        <taxon>Suessiales</taxon>
        <taxon>Symbiodiniaceae</taxon>
        <taxon>Durusdinium</taxon>
    </lineage>
</organism>
<gene>
    <name evidence="2" type="ORF">CCMP2556_LOCUS51117</name>
</gene>
<dbReference type="EMBL" id="CAXAMN010027284">
    <property type="protein sequence ID" value="CAK9109882.1"/>
    <property type="molecule type" value="Genomic_DNA"/>
</dbReference>
<dbReference type="Gene3D" id="3.80.10.10">
    <property type="entry name" value="Ribonuclease Inhibitor"/>
    <property type="match status" value="1"/>
</dbReference>
<accession>A0ABP0SBZ0</accession>
<dbReference type="SUPFAM" id="SSF52058">
    <property type="entry name" value="L domain-like"/>
    <property type="match status" value="1"/>
</dbReference>
<evidence type="ECO:0000313" key="2">
    <source>
        <dbReference type="EMBL" id="CAK9109882.1"/>
    </source>
</evidence>
<dbReference type="Pfam" id="PF13306">
    <property type="entry name" value="LRR_5"/>
    <property type="match status" value="1"/>
</dbReference>
<feature type="domain" description="Ubiquitin-like" evidence="1">
    <location>
        <begin position="1"/>
        <end position="80"/>
    </location>
</feature>
<protein>
    <recommendedName>
        <fullName evidence="1">Ubiquitin-like domain-containing protein</fullName>
    </recommendedName>
</protein>